<name>A0ABP0TZI8_9BRYO</name>
<evidence type="ECO:0000313" key="1">
    <source>
        <dbReference type="EMBL" id="CAK9209099.1"/>
    </source>
</evidence>
<proteinExistence type="predicted"/>
<dbReference type="EMBL" id="OZ019909">
    <property type="protein sequence ID" value="CAK9209099.1"/>
    <property type="molecule type" value="Genomic_DNA"/>
</dbReference>
<protein>
    <submittedName>
        <fullName evidence="1">Uncharacterized protein</fullName>
    </submittedName>
</protein>
<accession>A0ABP0TZI8</accession>
<evidence type="ECO:0000313" key="2">
    <source>
        <dbReference type="Proteomes" id="UP001497512"/>
    </source>
</evidence>
<sequence>MEGLLHHHHNKDQVPLQAGAVDPAAAGVAPAAAGVAPATVVQQDPTKHQKHRKQEAELAGVAAAGYGFKEHHDKKKLEEATGMEKKHHLF</sequence>
<gene>
    <name evidence="1" type="ORF">CSSPTR1EN2_LOCUS9514</name>
</gene>
<keyword evidence="2" id="KW-1185">Reference proteome</keyword>
<dbReference type="Proteomes" id="UP001497512">
    <property type="component" value="Chromosome 17"/>
</dbReference>
<organism evidence="1 2">
    <name type="scientific">Sphagnum troendelagicum</name>
    <dbReference type="NCBI Taxonomy" id="128251"/>
    <lineage>
        <taxon>Eukaryota</taxon>
        <taxon>Viridiplantae</taxon>
        <taxon>Streptophyta</taxon>
        <taxon>Embryophyta</taxon>
        <taxon>Bryophyta</taxon>
        <taxon>Sphagnophytina</taxon>
        <taxon>Sphagnopsida</taxon>
        <taxon>Sphagnales</taxon>
        <taxon>Sphagnaceae</taxon>
        <taxon>Sphagnum</taxon>
    </lineage>
</organism>
<reference evidence="1" key="1">
    <citation type="submission" date="2024-02" db="EMBL/GenBank/DDBJ databases">
        <authorList>
            <consortium name="ELIXIR-Norway"/>
            <consortium name="Elixir Norway"/>
        </authorList>
    </citation>
    <scope>NUCLEOTIDE SEQUENCE</scope>
</reference>